<keyword evidence="6" id="KW-1185">Reference proteome</keyword>
<dbReference type="Proteomes" id="UP000266691">
    <property type="component" value="Unassembled WGS sequence"/>
</dbReference>
<reference evidence="3 5" key="1">
    <citation type="submission" date="2018-08" db="EMBL/GenBank/DDBJ databases">
        <title>Proposal of Muricauda 72 sp.nov. and Muricauda NH166 sp.nov., isolated from seawater.</title>
        <authorList>
            <person name="Cheng H."/>
            <person name="Wu Y.-H."/>
            <person name="Guo L.-L."/>
            <person name="Xu X.-W."/>
        </authorList>
    </citation>
    <scope>NUCLEOTIDE SEQUENCE [LARGE SCALE GENOMIC DNA]</scope>
    <source>
        <strain evidence="3 5">72</strain>
    </source>
</reference>
<sequence>MRRISKAFLVLVLATACAEKVIEEPENLIPKEKMADILNDLAILNASTSAASNKFEDSGINIMEFLYKKYGIDSIQFSQSDLYYASVPLEYQSIYENVEARLEERTKIMEERSMRKNDSIRKVNEARKDSLNAKKDKKEVVPREP</sequence>
<comment type="caution">
    <text evidence="3">The sequence shown here is derived from an EMBL/GenBank/DDBJ whole genome shotgun (WGS) entry which is preliminary data.</text>
</comment>
<feature type="domain" description="DUF4296" evidence="2">
    <location>
        <begin position="25"/>
        <end position="106"/>
    </location>
</feature>
<dbReference type="Pfam" id="PF14129">
    <property type="entry name" value="DUF4296"/>
    <property type="match status" value="1"/>
</dbReference>
<evidence type="ECO:0000256" key="1">
    <source>
        <dbReference type="SAM" id="MobiDB-lite"/>
    </source>
</evidence>
<proteinExistence type="predicted"/>
<dbReference type="Proteomes" id="UP000321621">
    <property type="component" value="Unassembled WGS sequence"/>
</dbReference>
<gene>
    <name evidence="3" type="ORF">D2V05_11520</name>
    <name evidence="4" type="ORF">FQ017_11410</name>
</gene>
<dbReference type="EMBL" id="VNWK01000026">
    <property type="protein sequence ID" value="TXJ94022.1"/>
    <property type="molecule type" value="Genomic_DNA"/>
</dbReference>
<evidence type="ECO:0000313" key="3">
    <source>
        <dbReference type="EMBL" id="RIV44113.1"/>
    </source>
</evidence>
<protein>
    <submittedName>
        <fullName evidence="3">DUF4296 domain-containing protein</fullName>
    </submittedName>
</protein>
<evidence type="ECO:0000313" key="4">
    <source>
        <dbReference type="EMBL" id="TXJ94022.1"/>
    </source>
</evidence>
<reference evidence="4 6" key="2">
    <citation type="submission" date="2019-07" db="EMBL/GenBank/DDBJ databases">
        <title>Draft genome of two Muricauda strains isolated from deep sea.</title>
        <authorList>
            <person name="Sun C."/>
        </authorList>
    </citation>
    <scope>NUCLEOTIDE SEQUENCE [LARGE SCALE GENOMIC DNA]</scope>
    <source>
        <strain evidence="4 6">72</strain>
    </source>
</reference>
<feature type="region of interest" description="Disordered" evidence="1">
    <location>
        <begin position="108"/>
        <end position="145"/>
    </location>
</feature>
<dbReference type="PROSITE" id="PS51257">
    <property type="entry name" value="PROKAR_LIPOPROTEIN"/>
    <property type="match status" value="1"/>
</dbReference>
<organism evidence="3 5">
    <name type="scientific">Flagellimonas pelagia</name>
    <dbReference type="NCBI Taxonomy" id="2306998"/>
    <lineage>
        <taxon>Bacteria</taxon>
        <taxon>Pseudomonadati</taxon>
        <taxon>Bacteroidota</taxon>
        <taxon>Flavobacteriia</taxon>
        <taxon>Flavobacteriales</taxon>
        <taxon>Flavobacteriaceae</taxon>
        <taxon>Flagellimonas</taxon>
    </lineage>
</organism>
<dbReference type="InterPro" id="IPR025381">
    <property type="entry name" value="DUF4296"/>
</dbReference>
<dbReference type="OrthoDB" id="1525222at2"/>
<dbReference type="EMBL" id="QXFI01000026">
    <property type="protein sequence ID" value="RIV44113.1"/>
    <property type="molecule type" value="Genomic_DNA"/>
</dbReference>
<evidence type="ECO:0000313" key="5">
    <source>
        <dbReference type="Proteomes" id="UP000266691"/>
    </source>
</evidence>
<dbReference type="AlphaFoldDB" id="A0A3A1NJ57"/>
<dbReference type="RefSeq" id="WP_119647807.1">
    <property type="nucleotide sequence ID" value="NZ_QXFI01000026.1"/>
</dbReference>
<evidence type="ECO:0000313" key="6">
    <source>
        <dbReference type="Proteomes" id="UP000321621"/>
    </source>
</evidence>
<accession>A0A3A1NJ57</accession>
<name>A0A3A1NJ57_9FLAO</name>
<evidence type="ECO:0000259" key="2">
    <source>
        <dbReference type="Pfam" id="PF14129"/>
    </source>
</evidence>